<keyword evidence="1" id="KW-0732">Signal</keyword>
<accession>A0A9Q0RCZ9</accession>
<organism evidence="2 3">
    <name type="scientific">Anaeramoeba ignava</name>
    <name type="common">Anaerobic marine amoeba</name>
    <dbReference type="NCBI Taxonomy" id="1746090"/>
    <lineage>
        <taxon>Eukaryota</taxon>
        <taxon>Metamonada</taxon>
        <taxon>Anaeramoebidae</taxon>
        <taxon>Anaeramoeba</taxon>
    </lineage>
</organism>
<dbReference type="EMBL" id="JAPDFW010000064">
    <property type="protein sequence ID" value="KAJ5075624.1"/>
    <property type="molecule type" value="Genomic_DNA"/>
</dbReference>
<evidence type="ECO:0000313" key="3">
    <source>
        <dbReference type="Proteomes" id="UP001149090"/>
    </source>
</evidence>
<feature type="chain" id="PRO_5040271102" evidence="1">
    <location>
        <begin position="16"/>
        <end position="278"/>
    </location>
</feature>
<proteinExistence type="predicted"/>
<protein>
    <submittedName>
        <fullName evidence="2">Uncharacterized protein</fullName>
    </submittedName>
</protein>
<gene>
    <name evidence="2" type="ORF">M0811_07194</name>
</gene>
<dbReference type="OMA" id="WTINATV"/>
<comment type="caution">
    <text evidence="2">The sequence shown here is derived from an EMBL/GenBank/DDBJ whole genome shotgun (WGS) entry which is preliminary data.</text>
</comment>
<name>A0A9Q0RCZ9_ANAIG</name>
<evidence type="ECO:0000256" key="1">
    <source>
        <dbReference type="SAM" id="SignalP"/>
    </source>
</evidence>
<dbReference type="AlphaFoldDB" id="A0A9Q0RCZ9"/>
<dbReference type="Proteomes" id="UP001149090">
    <property type="component" value="Unassembled WGS sequence"/>
</dbReference>
<reference evidence="2" key="1">
    <citation type="submission" date="2022-10" db="EMBL/GenBank/DDBJ databases">
        <title>Novel sulphate-reducing endosymbionts in the free-living metamonad Anaeramoeba.</title>
        <authorList>
            <person name="Jerlstrom-Hultqvist J."/>
            <person name="Cepicka I."/>
            <person name="Gallot-Lavallee L."/>
            <person name="Salas-Leiva D."/>
            <person name="Curtis B.A."/>
            <person name="Zahonova K."/>
            <person name="Pipaliya S."/>
            <person name="Dacks J."/>
            <person name="Roger A.J."/>
        </authorList>
    </citation>
    <scope>NUCLEOTIDE SEQUENCE</scope>
    <source>
        <strain evidence="2">BMAN</strain>
    </source>
</reference>
<keyword evidence="3" id="KW-1185">Reference proteome</keyword>
<feature type="signal peptide" evidence="1">
    <location>
        <begin position="1"/>
        <end position="15"/>
    </location>
</feature>
<dbReference type="OrthoDB" id="3256306at2759"/>
<evidence type="ECO:0000313" key="2">
    <source>
        <dbReference type="EMBL" id="KAJ5075624.1"/>
    </source>
</evidence>
<sequence length="278" mass="31125">MKIFFLIFLILFAFAIEQDYVIGPHGISVHKSCVHHVTSGSHVRTLDDGSIIAEYKGDIKSIPKCEYPYKFVLNKQRENGDNAELDGWQVWAAFEQENQTSFDVFTDIMSVPPNPTTFTENGIIYLFPVLQYAKSSTGEGYTWAVASWYVTSSSGYLVSDLIEVSPKENIICSMVHAGQGSTQWTINATVQSTGKTTSLTVSKEILITQKWAFITLEVYYLTTCDYYPSAPSYFTQNVLISHGKQITPKWTAYSKYDPTICGEAVNIESPESVTITFS</sequence>